<dbReference type="RefSeq" id="WP_253773616.1">
    <property type="nucleotide sequence ID" value="NZ_JAMTCK010000009.1"/>
</dbReference>
<comment type="caution">
    <text evidence="1">The sequence shown here is derived from an EMBL/GenBank/DDBJ whole genome shotgun (WGS) entry which is preliminary data.</text>
</comment>
<dbReference type="EMBL" id="JAMTCK010000009">
    <property type="protein sequence ID" value="MCP2167085.1"/>
    <property type="molecule type" value="Genomic_DNA"/>
</dbReference>
<dbReference type="AlphaFoldDB" id="A0AAE3GGT4"/>
<proteinExistence type="predicted"/>
<gene>
    <name evidence="1" type="ORF">LX83_003958</name>
</gene>
<keyword evidence="2" id="KW-1185">Reference proteome</keyword>
<reference evidence="1" key="1">
    <citation type="submission" date="2022-06" db="EMBL/GenBank/DDBJ databases">
        <title>Genomic Encyclopedia of Archaeal and Bacterial Type Strains, Phase II (KMG-II): from individual species to whole genera.</title>
        <authorList>
            <person name="Goeker M."/>
        </authorList>
    </citation>
    <scope>NUCLEOTIDE SEQUENCE</scope>
    <source>
        <strain evidence="1">DSM 43935</strain>
    </source>
</reference>
<evidence type="ECO:0000313" key="2">
    <source>
        <dbReference type="Proteomes" id="UP001206128"/>
    </source>
</evidence>
<sequence>MVTKMRSVAGVLVGVIAVVGLLVFGLASLGLQSAVPRVDPRPPQIIYHGGGSTGNGPGVWR</sequence>
<evidence type="ECO:0008006" key="3">
    <source>
        <dbReference type="Google" id="ProtNLM"/>
    </source>
</evidence>
<accession>A0AAE3GGT4</accession>
<evidence type="ECO:0000313" key="1">
    <source>
        <dbReference type="EMBL" id="MCP2167085.1"/>
    </source>
</evidence>
<protein>
    <recommendedName>
        <fullName evidence="3">DUF2613 domain-containing protein</fullName>
    </recommendedName>
</protein>
<organism evidence="1 2">
    <name type="scientific">Goodfellowiella coeruleoviolacea</name>
    <dbReference type="NCBI Taxonomy" id="334858"/>
    <lineage>
        <taxon>Bacteria</taxon>
        <taxon>Bacillati</taxon>
        <taxon>Actinomycetota</taxon>
        <taxon>Actinomycetes</taxon>
        <taxon>Pseudonocardiales</taxon>
        <taxon>Pseudonocardiaceae</taxon>
        <taxon>Goodfellowiella</taxon>
    </lineage>
</organism>
<name>A0AAE3GGT4_9PSEU</name>
<dbReference type="Proteomes" id="UP001206128">
    <property type="component" value="Unassembled WGS sequence"/>
</dbReference>